<keyword evidence="2" id="KW-1185">Reference proteome</keyword>
<organism evidence="1 2">
    <name type="scientific">Methylobacterium pseudosasicola</name>
    <dbReference type="NCBI Taxonomy" id="582667"/>
    <lineage>
        <taxon>Bacteria</taxon>
        <taxon>Pseudomonadati</taxon>
        <taxon>Pseudomonadota</taxon>
        <taxon>Alphaproteobacteria</taxon>
        <taxon>Hyphomicrobiales</taxon>
        <taxon>Methylobacteriaceae</taxon>
        <taxon>Methylobacterium</taxon>
    </lineage>
</organism>
<name>A0A1I4LEJ1_9HYPH</name>
<dbReference type="RefSeq" id="WP_092041687.1">
    <property type="nucleotide sequence ID" value="NZ_FOTK01000013.1"/>
</dbReference>
<sequence>MPRRSPDLAEVAKKAANASFGSALVQAVHLGDMEGSDGEDVRRVQLIVSDNAIDQLDGDKLLDAGLAMRKALQKAGETLRVVVEYAEQRELDELGAD</sequence>
<evidence type="ECO:0000313" key="2">
    <source>
        <dbReference type="Proteomes" id="UP000199048"/>
    </source>
</evidence>
<protein>
    <submittedName>
        <fullName evidence="1">Uncharacterized protein</fullName>
    </submittedName>
</protein>
<dbReference type="EMBL" id="FOTK01000013">
    <property type="protein sequence ID" value="SFL89455.1"/>
    <property type="molecule type" value="Genomic_DNA"/>
</dbReference>
<gene>
    <name evidence="1" type="ORF">SAMN05192568_101388</name>
</gene>
<dbReference type="AlphaFoldDB" id="A0A1I4LEJ1"/>
<evidence type="ECO:0000313" key="1">
    <source>
        <dbReference type="EMBL" id="SFL89455.1"/>
    </source>
</evidence>
<dbReference type="OrthoDB" id="7998170at2"/>
<accession>A0A1I4LEJ1</accession>
<proteinExistence type="predicted"/>
<reference evidence="2" key="1">
    <citation type="submission" date="2016-10" db="EMBL/GenBank/DDBJ databases">
        <authorList>
            <person name="Varghese N."/>
            <person name="Submissions S."/>
        </authorList>
    </citation>
    <scope>NUCLEOTIDE SEQUENCE [LARGE SCALE GENOMIC DNA]</scope>
    <source>
        <strain evidence="2">BL36</strain>
    </source>
</reference>
<dbReference type="Proteomes" id="UP000199048">
    <property type="component" value="Unassembled WGS sequence"/>
</dbReference>